<dbReference type="Proteomes" id="UP000306631">
    <property type="component" value="Unassembled WGS sequence"/>
</dbReference>
<protein>
    <submittedName>
        <fullName evidence="1">DUF2589 domain-containing protein</fullName>
    </submittedName>
</protein>
<dbReference type="RefSeq" id="WP_026070722.1">
    <property type="nucleotide sequence ID" value="NZ_SRYW01000021.1"/>
</dbReference>
<organism evidence="1 2">
    <name type="scientific">Stenotrophomonas maltophilia</name>
    <name type="common">Pseudomonas maltophilia</name>
    <name type="synonym">Xanthomonas maltophilia</name>
    <dbReference type="NCBI Taxonomy" id="40324"/>
    <lineage>
        <taxon>Bacteria</taxon>
        <taxon>Pseudomonadati</taxon>
        <taxon>Pseudomonadota</taxon>
        <taxon>Gammaproteobacteria</taxon>
        <taxon>Lysobacterales</taxon>
        <taxon>Lysobacteraceae</taxon>
        <taxon>Stenotrophomonas</taxon>
        <taxon>Stenotrophomonas maltophilia group</taxon>
    </lineage>
</organism>
<comment type="caution">
    <text evidence="1">The sequence shown here is derived from an EMBL/GenBank/DDBJ whole genome shotgun (WGS) entry which is preliminary data.</text>
</comment>
<dbReference type="AlphaFoldDB" id="A0A4S2CU72"/>
<dbReference type="InterPro" id="IPR024510">
    <property type="entry name" value="DUF2589"/>
</dbReference>
<reference evidence="1 2" key="1">
    <citation type="submission" date="2019-04" db="EMBL/GenBank/DDBJ databases">
        <title>Microbes associate with the intestines of laboratory mice.</title>
        <authorList>
            <person name="Navarre W."/>
            <person name="Wong E."/>
            <person name="Huang K."/>
            <person name="Tropini C."/>
            <person name="Ng K."/>
            <person name="Yu B."/>
        </authorList>
    </citation>
    <scope>NUCLEOTIDE SEQUENCE [LARGE SCALE GENOMIC DNA]</scope>
    <source>
        <strain evidence="1 2">NM62_B4-13</strain>
    </source>
</reference>
<dbReference type="EMBL" id="SRYW01000021">
    <property type="protein sequence ID" value="TGY31932.1"/>
    <property type="molecule type" value="Genomic_DNA"/>
</dbReference>
<dbReference type="OrthoDB" id="6004583at2"/>
<evidence type="ECO:0000313" key="2">
    <source>
        <dbReference type="Proteomes" id="UP000306631"/>
    </source>
</evidence>
<evidence type="ECO:0000313" key="1">
    <source>
        <dbReference type="EMBL" id="TGY31932.1"/>
    </source>
</evidence>
<dbReference type="Pfam" id="PF11655">
    <property type="entry name" value="DUF2589"/>
    <property type="match status" value="1"/>
</dbReference>
<accession>A0A4S2CU72</accession>
<sequence length="168" mass="18428">MSRTMSFHTLIEALAGAVIEAQDSVEMHQISHLRHYFDEDNRPRSVTIRLPSLHPQAEEGDEDLYRAPLLPLVSTNTLRIREVEISFDADLADLGHEDPEAPAPGATEAWESPRPAARHVGLDTGRGKGVGNVHVQLRVEGTEPTDGAARLINHLAQCQGVFKTIKAT</sequence>
<gene>
    <name evidence="1" type="ORF">E5352_17730</name>
</gene>
<name>A0A4S2CU72_STEMA</name>
<proteinExistence type="predicted"/>